<organism evidence="2 3">
    <name type="scientific">Trichuris muris</name>
    <name type="common">Mouse whipworm</name>
    <dbReference type="NCBI Taxonomy" id="70415"/>
    <lineage>
        <taxon>Eukaryota</taxon>
        <taxon>Metazoa</taxon>
        <taxon>Ecdysozoa</taxon>
        <taxon>Nematoda</taxon>
        <taxon>Enoplea</taxon>
        <taxon>Dorylaimia</taxon>
        <taxon>Trichinellida</taxon>
        <taxon>Trichuridae</taxon>
        <taxon>Trichuris</taxon>
    </lineage>
</organism>
<keyword evidence="1" id="KW-0812">Transmembrane</keyword>
<keyword evidence="1" id="KW-0472">Membrane</keyword>
<name>A0A5S6Q5Q1_TRIMR</name>
<keyword evidence="2" id="KW-1185">Reference proteome</keyword>
<evidence type="ECO:0000313" key="3">
    <source>
        <dbReference type="WBParaSite" id="TMUE_0000002484.1"/>
    </source>
</evidence>
<evidence type="ECO:0000256" key="1">
    <source>
        <dbReference type="SAM" id="Phobius"/>
    </source>
</evidence>
<sequence>MYIGDEPLSWELSRGNCKRRHWIAWNRDQKIGGKTCTWDTNRQIGRLTAKGSVIGCGNTPDSRDSALRQNLRGEYRAANRAQRTAVYPRMCYLLTYKIGLVVFVCSNYFIIIPLVIVSVCTFLQSYGMID</sequence>
<dbReference type="Proteomes" id="UP000046395">
    <property type="component" value="Unassembled WGS sequence"/>
</dbReference>
<keyword evidence="1" id="KW-1133">Transmembrane helix</keyword>
<accession>A0A5S6Q5Q1</accession>
<evidence type="ECO:0000313" key="2">
    <source>
        <dbReference type="Proteomes" id="UP000046395"/>
    </source>
</evidence>
<protein>
    <submittedName>
        <fullName evidence="3">SCP domain-containing protein</fullName>
    </submittedName>
</protein>
<reference evidence="3" key="1">
    <citation type="submission" date="2019-12" db="UniProtKB">
        <authorList>
            <consortium name="WormBaseParasite"/>
        </authorList>
    </citation>
    <scope>IDENTIFICATION</scope>
</reference>
<dbReference type="AlphaFoldDB" id="A0A5S6Q5Q1"/>
<proteinExistence type="predicted"/>
<feature type="transmembrane region" description="Helical" evidence="1">
    <location>
        <begin position="98"/>
        <end position="124"/>
    </location>
</feature>
<dbReference type="WBParaSite" id="TMUE_0000002484.1">
    <property type="protein sequence ID" value="TMUE_0000002484.1"/>
    <property type="gene ID" value="WBGene00298323"/>
</dbReference>